<feature type="compositionally biased region" description="Basic and acidic residues" evidence="2">
    <location>
        <begin position="1"/>
        <end position="10"/>
    </location>
</feature>
<organism evidence="3 4">
    <name type="scientific">Exserohilum turcicum (strain 28A)</name>
    <name type="common">Northern leaf blight fungus</name>
    <name type="synonym">Setosphaeria turcica</name>
    <dbReference type="NCBI Taxonomy" id="671987"/>
    <lineage>
        <taxon>Eukaryota</taxon>
        <taxon>Fungi</taxon>
        <taxon>Dikarya</taxon>
        <taxon>Ascomycota</taxon>
        <taxon>Pezizomycotina</taxon>
        <taxon>Dothideomycetes</taxon>
        <taxon>Pleosporomycetidae</taxon>
        <taxon>Pleosporales</taxon>
        <taxon>Pleosporineae</taxon>
        <taxon>Pleosporaceae</taxon>
        <taxon>Exserohilum</taxon>
    </lineage>
</organism>
<accession>R0IWS0</accession>
<dbReference type="eggNOG" id="ENOG502SCZX">
    <property type="taxonomic scope" value="Eukaryota"/>
</dbReference>
<evidence type="ECO:0000256" key="2">
    <source>
        <dbReference type="SAM" id="MobiDB-lite"/>
    </source>
</evidence>
<evidence type="ECO:0000313" key="3">
    <source>
        <dbReference type="EMBL" id="EOA89190.1"/>
    </source>
</evidence>
<dbReference type="RefSeq" id="XP_008023031.1">
    <property type="nucleotide sequence ID" value="XM_008024840.1"/>
</dbReference>
<dbReference type="OrthoDB" id="5377009at2759"/>
<reference evidence="3 4" key="1">
    <citation type="journal article" date="2012" name="PLoS Pathog.">
        <title>Diverse lifestyles and strategies of plant pathogenesis encoded in the genomes of eighteen Dothideomycetes fungi.</title>
        <authorList>
            <person name="Ohm R.A."/>
            <person name="Feau N."/>
            <person name="Henrissat B."/>
            <person name="Schoch C.L."/>
            <person name="Horwitz B.A."/>
            <person name="Barry K.W."/>
            <person name="Condon B.J."/>
            <person name="Copeland A.C."/>
            <person name="Dhillon B."/>
            <person name="Glaser F."/>
            <person name="Hesse C.N."/>
            <person name="Kosti I."/>
            <person name="LaButti K."/>
            <person name="Lindquist E.A."/>
            <person name="Lucas S."/>
            <person name="Salamov A.A."/>
            <person name="Bradshaw R.E."/>
            <person name="Ciuffetti L."/>
            <person name="Hamelin R.C."/>
            <person name="Kema G.H.J."/>
            <person name="Lawrence C."/>
            <person name="Scott J.A."/>
            <person name="Spatafora J.W."/>
            <person name="Turgeon B.G."/>
            <person name="de Wit P.J.G.M."/>
            <person name="Zhong S."/>
            <person name="Goodwin S.B."/>
            <person name="Grigoriev I.V."/>
        </authorList>
    </citation>
    <scope>NUCLEOTIDE SEQUENCE [LARGE SCALE GENOMIC DNA]</scope>
    <source>
        <strain evidence="4">28A</strain>
    </source>
</reference>
<dbReference type="AlphaFoldDB" id="R0IWS0"/>
<dbReference type="Proteomes" id="UP000016935">
    <property type="component" value="Unassembled WGS sequence"/>
</dbReference>
<feature type="compositionally biased region" description="Acidic residues" evidence="2">
    <location>
        <begin position="167"/>
        <end position="199"/>
    </location>
</feature>
<feature type="coiled-coil region" evidence="1">
    <location>
        <begin position="326"/>
        <end position="388"/>
    </location>
</feature>
<sequence>MSRRTSRDLEAQQPSQPPYAAHGSQRAAATVQPYHARKHSSPLPEHAARHFDDIDATSLQPPPSALTPSSATAYDPHAPSPLDDYPRSGRTTHQRSLTGTIFDNFNRATSTIQQHTSRASSPSKSLASFIPSRGTVESSASQPKIRAIQNWFTGSSPKSGSAQHDDDYSDSESASGEEYDSESESDQDEEEEEEEEEEAGTSMMSNIFTRGSSLTRGASESPPRSEAAQPQPQTKPQTKPPAQPTASSKFAWLLKTQKNAAVPPPAQSPTYHNPDDELLNLNISQALFPHGPADPLAASSFHDLLTNAEALLSRYQTAYRQLSTALVDAHSEQSAQEDELDEAETRARHLKMQLETMAQHADEQDEQMRSLMEDLAFERRARQEEEAARKRNLALIRGAAPCEHASCQDTAIRRHNRVSGSGLSVDSGFESETETDGASVSSRNCLSPTNTERSHALDTEVQDSPSKTRKAAPPPVRNTNQKATIAQGGWGCANCEGGAQSAVWGRLAKEREENRTLRLRVETLEEAVDGALNAVSGAWVM</sequence>
<gene>
    <name evidence="3" type="ORF">SETTUDRAFT_147487</name>
</gene>
<dbReference type="HOGENOM" id="CLU_509108_0_0_1"/>
<feature type="compositionally biased region" description="Low complexity" evidence="2">
    <location>
        <begin position="227"/>
        <end position="237"/>
    </location>
</feature>
<feature type="compositionally biased region" description="Low complexity" evidence="2">
    <location>
        <begin position="117"/>
        <end position="132"/>
    </location>
</feature>
<protein>
    <submittedName>
        <fullName evidence="3">Uncharacterized protein</fullName>
    </submittedName>
</protein>
<evidence type="ECO:0000313" key="4">
    <source>
        <dbReference type="Proteomes" id="UP000016935"/>
    </source>
</evidence>
<name>R0IWS0_EXST2</name>
<dbReference type="EMBL" id="KB908515">
    <property type="protein sequence ID" value="EOA89190.1"/>
    <property type="molecule type" value="Genomic_DNA"/>
</dbReference>
<feature type="region of interest" description="Disordered" evidence="2">
    <location>
        <begin position="1"/>
        <end position="251"/>
    </location>
</feature>
<feature type="compositionally biased region" description="Polar residues" evidence="2">
    <location>
        <begin position="89"/>
        <end position="116"/>
    </location>
</feature>
<feature type="compositionally biased region" description="Polar residues" evidence="2">
    <location>
        <begin position="150"/>
        <end position="162"/>
    </location>
</feature>
<keyword evidence="4" id="KW-1185">Reference proteome</keyword>
<feature type="coiled-coil region" evidence="1">
    <location>
        <begin position="507"/>
        <end position="534"/>
    </location>
</feature>
<feature type="region of interest" description="Disordered" evidence="2">
    <location>
        <begin position="418"/>
        <end position="480"/>
    </location>
</feature>
<proteinExistence type="predicted"/>
<feature type="compositionally biased region" description="Polar residues" evidence="2">
    <location>
        <begin position="436"/>
        <end position="451"/>
    </location>
</feature>
<feature type="compositionally biased region" description="Polar residues" evidence="2">
    <location>
        <begin position="202"/>
        <end position="218"/>
    </location>
</feature>
<dbReference type="GeneID" id="19396919"/>
<evidence type="ECO:0000256" key="1">
    <source>
        <dbReference type="SAM" id="Coils"/>
    </source>
</evidence>
<keyword evidence="1" id="KW-0175">Coiled coil</keyword>
<reference evidence="3 4" key="2">
    <citation type="journal article" date="2013" name="PLoS Genet.">
        <title>Comparative genome structure, secondary metabolite, and effector coding capacity across Cochliobolus pathogens.</title>
        <authorList>
            <person name="Condon B.J."/>
            <person name="Leng Y."/>
            <person name="Wu D."/>
            <person name="Bushley K.E."/>
            <person name="Ohm R.A."/>
            <person name="Otillar R."/>
            <person name="Martin J."/>
            <person name="Schackwitz W."/>
            <person name="Grimwood J."/>
            <person name="MohdZainudin N."/>
            <person name="Xue C."/>
            <person name="Wang R."/>
            <person name="Manning V.A."/>
            <person name="Dhillon B."/>
            <person name="Tu Z.J."/>
            <person name="Steffenson B.J."/>
            <person name="Salamov A."/>
            <person name="Sun H."/>
            <person name="Lowry S."/>
            <person name="LaButti K."/>
            <person name="Han J."/>
            <person name="Copeland A."/>
            <person name="Lindquist E."/>
            <person name="Barry K."/>
            <person name="Schmutz J."/>
            <person name="Baker S.E."/>
            <person name="Ciuffetti L.M."/>
            <person name="Grigoriev I.V."/>
            <person name="Zhong S."/>
            <person name="Turgeon B.G."/>
        </authorList>
    </citation>
    <scope>NUCLEOTIDE SEQUENCE [LARGE SCALE GENOMIC DNA]</scope>
    <source>
        <strain evidence="4">28A</strain>
    </source>
</reference>